<protein>
    <submittedName>
        <fullName evidence="2">Amidohydrolase</fullName>
    </submittedName>
</protein>
<dbReference type="PIRSF" id="PIRSF005962">
    <property type="entry name" value="Pept_M20D_amidohydro"/>
    <property type="match status" value="1"/>
</dbReference>
<dbReference type="Gene3D" id="3.30.70.360">
    <property type="match status" value="1"/>
</dbReference>
<dbReference type="EMBL" id="JBHSFT010000001">
    <property type="protein sequence ID" value="MFC4660740.1"/>
    <property type="molecule type" value="Genomic_DNA"/>
</dbReference>
<comment type="caution">
    <text evidence="2">The sequence shown here is derived from an EMBL/GenBank/DDBJ whole genome shotgun (WGS) entry which is preliminary data.</text>
</comment>
<organism evidence="2 3">
    <name type="scientific">Oceanobacillus aidingensis</name>
    <dbReference type="NCBI Taxonomy" id="645964"/>
    <lineage>
        <taxon>Bacteria</taxon>
        <taxon>Bacillati</taxon>
        <taxon>Bacillota</taxon>
        <taxon>Bacilli</taxon>
        <taxon>Bacillales</taxon>
        <taxon>Bacillaceae</taxon>
        <taxon>Oceanobacillus</taxon>
    </lineage>
</organism>
<dbReference type="InterPro" id="IPR011650">
    <property type="entry name" value="Peptidase_M20_dimer"/>
</dbReference>
<dbReference type="InterPro" id="IPR036264">
    <property type="entry name" value="Bact_exopeptidase_dim_dom"/>
</dbReference>
<reference evidence="3" key="1">
    <citation type="journal article" date="2019" name="Int. J. Syst. Evol. Microbiol.">
        <title>The Global Catalogue of Microorganisms (GCM) 10K type strain sequencing project: providing services to taxonomists for standard genome sequencing and annotation.</title>
        <authorList>
            <consortium name="The Broad Institute Genomics Platform"/>
            <consortium name="The Broad Institute Genome Sequencing Center for Infectious Disease"/>
            <person name="Wu L."/>
            <person name="Ma J."/>
        </authorList>
    </citation>
    <scope>NUCLEOTIDE SEQUENCE [LARGE SCALE GENOMIC DNA]</scope>
    <source>
        <strain evidence="3">CCUG 37257</strain>
    </source>
</reference>
<sequence length="383" mass="41244">MELRKLTKQQLAERLQQIFEHLHKHPEISWNEVETTAYLVDFLRSEGLAPQTFPDMTGLYVDIGKGTPTVGFRTDIDALWQKVNGVFQANHSCGHDGHMTVALGVVLLLKELEPTLSGAVRILFQPAEEKAQGAKAFVDQGVVDPLQFLFGAHVRPLIELEDGTYAPALYHGAAKLFTGEIHGVEAHGARPEQGANAIEAAAALIDGLKRIWISPAESASIKMTQIQGGGASTNIIPGNASFSIDARAQTNETMEALTAGFEKAAGAVSTLYDVSIDYNVDAHIVAAQVSDTAKSILEQAIINVAGEENCAPDVVTPGGEDFHFYTYSKPELQTTMLGLGCGVTPGLHHPEMTFNQKHLPTGAEIITQALVLALQQTERSDTK</sequence>
<dbReference type="InterPro" id="IPR002933">
    <property type="entry name" value="Peptidase_M20"/>
</dbReference>
<dbReference type="SUPFAM" id="SSF53187">
    <property type="entry name" value="Zn-dependent exopeptidases"/>
    <property type="match status" value="1"/>
</dbReference>
<dbReference type="Pfam" id="PF07687">
    <property type="entry name" value="M20_dimer"/>
    <property type="match status" value="1"/>
</dbReference>
<dbReference type="RefSeq" id="WP_379542060.1">
    <property type="nucleotide sequence ID" value="NZ_JBHSFT010000001.1"/>
</dbReference>
<gene>
    <name evidence="2" type="ORF">ACFO3P_00640</name>
</gene>
<dbReference type="InterPro" id="IPR017439">
    <property type="entry name" value="Amidohydrolase"/>
</dbReference>
<dbReference type="Proteomes" id="UP001595988">
    <property type="component" value="Unassembled WGS sequence"/>
</dbReference>
<dbReference type="Gene3D" id="3.40.630.10">
    <property type="entry name" value="Zn peptidases"/>
    <property type="match status" value="1"/>
</dbReference>
<dbReference type="SUPFAM" id="SSF55031">
    <property type="entry name" value="Bacterial exopeptidase dimerisation domain"/>
    <property type="match status" value="1"/>
</dbReference>
<evidence type="ECO:0000259" key="1">
    <source>
        <dbReference type="Pfam" id="PF07687"/>
    </source>
</evidence>
<proteinExistence type="predicted"/>
<dbReference type="PANTHER" id="PTHR11014:SF122">
    <property type="entry name" value="AMIDOHYDROLASE AMHX"/>
    <property type="match status" value="1"/>
</dbReference>
<feature type="domain" description="Peptidase M20 dimerisation" evidence="1">
    <location>
        <begin position="180"/>
        <end position="266"/>
    </location>
</feature>
<dbReference type="NCBIfam" id="TIGR01891">
    <property type="entry name" value="amidohydrolases"/>
    <property type="match status" value="1"/>
</dbReference>
<dbReference type="Pfam" id="PF01546">
    <property type="entry name" value="Peptidase_M20"/>
    <property type="match status" value="1"/>
</dbReference>
<evidence type="ECO:0000313" key="2">
    <source>
        <dbReference type="EMBL" id="MFC4660740.1"/>
    </source>
</evidence>
<accession>A0ABV9JSJ5</accession>
<dbReference type="PANTHER" id="PTHR11014">
    <property type="entry name" value="PEPTIDASE M20 FAMILY MEMBER"/>
    <property type="match status" value="1"/>
</dbReference>
<evidence type="ECO:0000313" key="3">
    <source>
        <dbReference type="Proteomes" id="UP001595988"/>
    </source>
</evidence>
<name>A0ABV9JSJ5_9BACI</name>
<keyword evidence="3" id="KW-1185">Reference proteome</keyword>